<evidence type="ECO:0000313" key="1">
    <source>
        <dbReference type="EMBL" id="CDW24604.1"/>
    </source>
</evidence>
<sequence>MSFTTFLIVPSQTYFFEGHAHQSLRICLNTVFQVTHKLFRSLYVVVPTPRLPFIAVVALKRLRHPQKNGPIHYQNLDHLIKRNSLVQQIKHSTFIRHHEADFV</sequence>
<dbReference type="EMBL" id="HACA01007243">
    <property type="protein sequence ID" value="CDW24604.1"/>
    <property type="molecule type" value="Transcribed_RNA"/>
</dbReference>
<accession>A0A0K2TF01</accession>
<dbReference type="AlphaFoldDB" id="A0A0K2TF01"/>
<proteinExistence type="predicted"/>
<organism evidence="1">
    <name type="scientific">Lepeophtheirus salmonis</name>
    <name type="common">Salmon louse</name>
    <name type="synonym">Caligus salmonis</name>
    <dbReference type="NCBI Taxonomy" id="72036"/>
    <lineage>
        <taxon>Eukaryota</taxon>
        <taxon>Metazoa</taxon>
        <taxon>Ecdysozoa</taxon>
        <taxon>Arthropoda</taxon>
        <taxon>Crustacea</taxon>
        <taxon>Multicrustacea</taxon>
        <taxon>Hexanauplia</taxon>
        <taxon>Copepoda</taxon>
        <taxon>Siphonostomatoida</taxon>
        <taxon>Caligidae</taxon>
        <taxon>Lepeophtheirus</taxon>
    </lineage>
</organism>
<name>A0A0K2TF01_LEPSM</name>
<protein>
    <submittedName>
        <fullName evidence="1">Uncharacterized protein</fullName>
    </submittedName>
</protein>
<reference evidence="1" key="1">
    <citation type="submission" date="2014-05" db="EMBL/GenBank/DDBJ databases">
        <authorList>
            <person name="Chronopoulou M."/>
        </authorList>
    </citation>
    <scope>NUCLEOTIDE SEQUENCE</scope>
    <source>
        <tissue evidence="1">Whole organism</tissue>
    </source>
</reference>